<protein>
    <submittedName>
        <fullName evidence="1">Uncharacterized protein</fullName>
    </submittedName>
</protein>
<accession>A0A0F9BSY2</accession>
<dbReference type="EMBL" id="LAZR01039441">
    <property type="protein sequence ID" value="KKL16997.1"/>
    <property type="molecule type" value="Genomic_DNA"/>
</dbReference>
<reference evidence="1" key="1">
    <citation type="journal article" date="2015" name="Nature">
        <title>Complex archaea that bridge the gap between prokaryotes and eukaryotes.</title>
        <authorList>
            <person name="Spang A."/>
            <person name="Saw J.H."/>
            <person name="Jorgensen S.L."/>
            <person name="Zaremba-Niedzwiedzka K."/>
            <person name="Martijn J."/>
            <person name="Lind A.E."/>
            <person name="van Eijk R."/>
            <person name="Schleper C."/>
            <person name="Guy L."/>
            <person name="Ettema T.J."/>
        </authorList>
    </citation>
    <scope>NUCLEOTIDE SEQUENCE</scope>
</reference>
<gene>
    <name evidence="1" type="ORF">LCGC14_2489980</name>
</gene>
<comment type="caution">
    <text evidence="1">The sequence shown here is derived from an EMBL/GenBank/DDBJ whole genome shotgun (WGS) entry which is preliminary data.</text>
</comment>
<name>A0A0F9BSY2_9ZZZZ</name>
<proteinExistence type="predicted"/>
<organism evidence="1">
    <name type="scientific">marine sediment metagenome</name>
    <dbReference type="NCBI Taxonomy" id="412755"/>
    <lineage>
        <taxon>unclassified sequences</taxon>
        <taxon>metagenomes</taxon>
        <taxon>ecological metagenomes</taxon>
    </lineage>
</organism>
<dbReference type="AlphaFoldDB" id="A0A0F9BSY2"/>
<sequence length="50" mass="5284">LGTINQPDAANNGFRGTNLLNLDLRGISSATTFDVYLANATGAIILEWCS</sequence>
<evidence type="ECO:0000313" key="1">
    <source>
        <dbReference type="EMBL" id="KKL16997.1"/>
    </source>
</evidence>
<feature type="non-terminal residue" evidence="1">
    <location>
        <position position="1"/>
    </location>
</feature>